<evidence type="ECO:0000313" key="8">
    <source>
        <dbReference type="EMBL" id="TET08858.1"/>
    </source>
</evidence>
<gene>
    <name evidence="8" type="ORF">E3J84_05790</name>
</gene>
<name>A0A523RSY6_UNCAE</name>
<organism evidence="8 9">
    <name type="scientific">Aerophobetes bacterium</name>
    <dbReference type="NCBI Taxonomy" id="2030807"/>
    <lineage>
        <taxon>Bacteria</taxon>
        <taxon>Candidatus Aerophobota</taxon>
    </lineage>
</organism>
<dbReference type="EMBL" id="SOKJ01000330">
    <property type="protein sequence ID" value="TET08858.1"/>
    <property type="molecule type" value="Genomic_DNA"/>
</dbReference>
<keyword evidence="5" id="KW-0408">Iron</keyword>
<feature type="domain" description="Radical SAM core" evidence="7">
    <location>
        <begin position="38"/>
        <end position="260"/>
    </location>
</feature>
<dbReference type="InterPro" id="IPR058240">
    <property type="entry name" value="rSAM_sf"/>
</dbReference>
<dbReference type="GO" id="GO:0046872">
    <property type="term" value="F:metal ion binding"/>
    <property type="evidence" value="ECO:0007669"/>
    <property type="project" value="UniProtKB-KW"/>
</dbReference>
<evidence type="ECO:0000313" key="9">
    <source>
        <dbReference type="Proteomes" id="UP000316360"/>
    </source>
</evidence>
<dbReference type="SMART" id="SM00729">
    <property type="entry name" value="Elp3"/>
    <property type="match status" value="1"/>
</dbReference>
<dbReference type="Proteomes" id="UP000316360">
    <property type="component" value="Unassembled WGS sequence"/>
</dbReference>
<dbReference type="Pfam" id="PF04055">
    <property type="entry name" value="Radical_SAM"/>
    <property type="match status" value="1"/>
</dbReference>
<dbReference type="NCBIfam" id="TIGR02495">
    <property type="entry name" value="NrdG2"/>
    <property type="match status" value="1"/>
</dbReference>
<proteinExistence type="predicted"/>
<keyword evidence="3" id="KW-0949">S-adenosyl-L-methionine</keyword>
<accession>A0A523RSY6</accession>
<evidence type="ECO:0000256" key="2">
    <source>
        <dbReference type="ARBA" id="ARBA00022485"/>
    </source>
</evidence>
<dbReference type="SFLD" id="SFLDS00029">
    <property type="entry name" value="Radical_SAM"/>
    <property type="match status" value="1"/>
</dbReference>
<evidence type="ECO:0000256" key="1">
    <source>
        <dbReference type="ARBA" id="ARBA00001966"/>
    </source>
</evidence>
<dbReference type="InterPro" id="IPR013785">
    <property type="entry name" value="Aldolase_TIM"/>
</dbReference>
<dbReference type="PROSITE" id="PS51918">
    <property type="entry name" value="RADICAL_SAM"/>
    <property type="match status" value="1"/>
</dbReference>
<dbReference type="SFLD" id="SFLDG01067">
    <property type="entry name" value="SPASM/twitch_domain_containing"/>
    <property type="match status" value="1"/>
</dbReference>
<dbReference type="InterPro" id="IPR034457">
    <property type="entry name" value="Organic_radical-activating"/>
</dbReference>
<dbReference type="GO" id="GO:0003824">
    <property type="term" value="F:catalytic activity"/>
    <property type="evidence" value="ECO:0007669"/>
    <property type="project" value="InterPro"/>
</dbReference>
<reference evidence="8 9" key="1">
    <citation type="submission" date="2019-03" db="EMBL/GenBank/DDBJ databases">
        <title>Metabolic potential of uncultured bacteria and archaea associated with petroleum seepage in deep-sea sediments.</title>
        <authorList>
            <person name="Dong X."/>
            <person name="Hubert C."/>
        </authorList>
    </citation>
    <scope>NUCLEOTIDE SEQUENCE [LARGE SCALE GENOMIC DNA]</scope>
    <source>
        <strain evidence="8">E44_bin7</strain>
    </source>
</reference>
<keyword evidence="6" id="KW-0411">Iron-sulfur</keyword>
<dbReference type="PANTHER" id="PTHR30352">
    <property type="entry name" value="PYRUVATE FORMATE-LYASE-ACTIVATING ENZYME"/>
    <property type="match status" value="1"/>
</dbReference>
<dbReference type="AlphaFoldDB" id="A0A523RSY6"/>
<evidence type="ECO:0000256" key="3">
    <source>
        <dbReference type="ARBA" id="ARBA00022691"/>
    </source>
</evidence>
<evidence type="ECO:0000256" key="4">
    <source>
        <dbReference type="ARBA" id="ARBA00022723"/>
    </source>
</evidence>
<evidence type="ECO:0000256" key="5">
    <source>
        <dbReference type="ARBA" id="ARBA00023004"/>
    </source>
</evidence>
<dbReference type="GO" id="GO:0051539">
    <property type="term" value="F:4 iron, 4 sulfur cluster binding"/>
    <property type="evidence" value="ECO:0007669"/>
    <property type="project" value="UniProtKB-KW"/>
</dbReference>
<dbReference type="CDD" id="cd01335">
    <property type="entry name" value="Radical_SAM"/>
    <property type="match status" value="1"/>
</dbReference>
<sequence length="261" mass="30303">MRVNRRSSGRDWYTKKSSLWKRNSLVEFKGFIKTSLIEYPGKIVSVIFTAGCNFRCPFCQNPDLVLSSGSLSSISEKEIIDHLVSKKKWLDGLAITGGEPMIHKNLPPFVRKIKERGFLVEIETNGTNPEMLRSLIEDKLVDFIALDIKAPLEWKRYKEAAEINRKDLLVKVKESVEILLKLGHEINYEFRTTVVPQLLDKEDILEIARQIKEGRRYILQQFLPDKTLDKRYEEIKPYSKAQLEEMREKAGNYVKEVSVRA</sequence>
<dbReference type="Gene3D" id="3.20.20.70">
    <property type="entry name" value="Aldolase class I"/>
    <property type="match status" value="1"/>
</dbReference>
<evidence type="ECO:0000259" key="7">
    <source>
        <dbReference type="PROSITE" id="PS51918"/>
    </source>
</evidence>
<dbReference type="InterPro" id="IPR006638">
    <property type="entry name" value="Elp3/MiaA/NifB-like_rSAM"/>
</dbReference>
<protein>
    <submittedName>
        <fullName evidence="8">Anaerobic ribonucleoside-triphosphate reductase activating protein</fullName>
    </submittedName>
</protein>
<keyword evidence="4" id="KW-0479">Metal-binding</keyword>
<keyword evidence="2" id="KW-0004">4Fe-4S</keyword>
<dbReference type="SUPFAM" id="SSF102114">
    <property type="entry name" value="Radical SAM enzymes"/>
    <property type="match status" value="1"/>
</dbReference>
<dbReference type="InterPro" id="IPR012840">
    <property type="entry name" value="NrdG2"/>
</dbReference>
<dbReference type="InterPro" id="IPR007197">
    <property type="entry name" value="rSAM"/>
</dbReference>
<dbReference type="PANTHER" id="PTHR30352:SF5">
    <property type="entry name" value="PYRUVATE FORMATE-LYASE 1-ACTIVATING ENZYME"/>
    <property type="match status" value="1"/>
</dbReference>
<dbReference type="SFLD" id="SFLDG01094">
    <property type="entry name" value="Uncharacterised_Radical_SAM_Su"/>
    <property type="match status" value="1"/>
</dbReference>
<comment type="caution">
    <text evidence="8">The sequence shown here is derived from an EMBL/GenBank/DDBJ whole genome shotgun (WGS) entry which is preliminary data.</text>
</comment>
<evidence type="ECO:0000256" key="6">
    <source>
        <dbReference type="ARBA" id="ARBA00023014"/>
    </source>
</evidence>
<comment type="cofactor">
    <cofactor evidence="1">
        <name>[4Fe-4S] cluster</name>
        <dbReference type="ChEBI" id="CHEBI:49883"/>
    </cofactor>
</comment>